<dbReference type="SUPFAM" id="SSF142019">
    <property type="entry name" value="Nqo1 FMN-binding domain-like"/>
    <property type="match status" value="1"/>
</dbReference>
<dbReference type="InterPro" id="IPR011538">
    <property type="entry name" value="Nuo51_FMN-bd"/>
</dbReference>
<dbReference type="InterPro" id="IPR001949">
    <property type="entry name" value="NADH-UbQ_OxRdtase_51kDa_CS"/>
</dbReference>
<proteinExistence type="inferred from homology"/>
<dbReference type="InterPro" id="IPR019575">
    <property type="entry name" value="Nuop51_4Fe4S-bd"/>
</dbReference>
<organism evidence="7">
    <name type="scientific">marine metagenome</name>
    <dbReference type="NCBI Taxonomy" id="408172"/>
    <lineage>
        <taxon>unclassified sequences</taxon>
        <taxon>metagenomes</taxon>
        <taxon>ecological metagenomes</taxon>
    </lineage>
</organism>
<evidence type="ECO:0000259" key="6">
    <source>
        <dbReference type="SMART" id="SM00928"/>
    </source>
</evidence>
<dbReference type="AlphaFoldDB" id="A0A381YS83"/>
<dbReference type="InterPro" id="IPR037207">
    <property type="entry name" value="Nuop51_4Fe4S-bd_sf"/>
</dbReference>
<dbReference type="Pfam" id="PF01512">
    <property type="entry name" value="Complex1_51K"/>
    <property type="match status" value="1"/>
</dbReference>
<dbReference type="PANTHER" id="PTHR43578:SF3">
    <property type="entry name" value="NADH-QUINONE OXIDOREDUCTASE SUBUNIT F"/>
    <property type="match status" value="1"/>
</dbReference>
<sequence>MTQDTYEELKDRAISYWKTRSNGDTPLIRIGTAMCGHAAGAFRVANKLKTVLSERSIEANLDEVGCLGLCYAEPLLDIKKPGRPRIFFNNVSSDDVEQIIEDYLINDLLPESRVLGYMGEGEVTDSTGSMENIPGIALQNRIALRNAGHTAPGDILQYIATGGYSGLYKAVTTMDSSEVIDEVKNSGLRGRGGAAFPTGVKWSFLVGAPGPTKYILCNCEEGDPGAYNDKGILESDPHTLLEGLAIAGYATGASNGIVFIRHGHDGPINRTEEAIAEAYENGLLGKNIFGSDFSFDIEVALTGESYVAGEETALMEAVEGKRSMPRFRPPFPAAFGVWGKPSNINNVKSLSYAPEIISKGAEWFSSIGVNQSTGTAIVCLSGDVNKPGLYEVPMGMSLGQVVDDLGGGVSGGRKLKLLQTGGPLGGVLGPDSRDIHIDFDEMRSAGAIFGSGGIIVGSEDVCAVDLTRVLVAFCQYESCGKCFPCRLGMEHLLEIVERISNFESKPGDMDLMRSVGGTMEAGSLCGHGQLGFGPIRSAITHFESDFKSHTEEGICPTGSCDSRKIVPKNTRPYATEFAPGD</sequence>
<dbReference type="Gene3D" id="3.40.50.11540">
    <property type="entry name" value="NADH-ubiquinone oxidoreductase 51kDa subunit"/>
    <property type="match status" value="1"/>
</dbReference>
<evidence type="ECO:0000256" key="1">
    <source>
        <dbReference type="ARBA" id="ARBA00007523"/>
    </source>
</evidence>
<keyword evidence="3" id="KW-0479">Metal-binding</keyword>
<dbReference type="Gene3D" id="1.20.1440.230">
    <property type="entry name" value="NADH-ubiquinone oxidoreductase 51kDa subunit, iron-sulphur binding domain"/>
    <property type="match status" value="1"/>
</dbReference>
<keyword evidence="4" id="KW-0408">Iron</keyword>
<comment type="similarity">
    <text evidence="1">Belongs to the complex I 51 kDa subunit family.</text>
</comment>
<protein>
    <recommendedName>
        <fullName evidence="6">NADH-ubiquinone oxidoreductase 51kDa subunit iron-sulphur binding domain-containing protein</fullName>
    </recommendedName>
</protein>
<dbReference type="Gene3D" id="3.40.30.10">
    <property type="entry name" value="Glutaredoxin"/>
    <property type="match status" value="1"/>
</dbReference>
<evidence type="ECO:0000256" key="4">
    <source>
        <dbReference type="ARBA" id="ARBA00023004"/>
    </source>
</evidence>
<dbReference type="EMBL" id="UINC01018920">
    <property type="protein sequence ID" value="SVA79819.1"/>
    <property type="molecule type" value="Genomic_DNA"/>
</dbReference>
<keyword evidence="2" id="KW-0004">4Fe-4S</keyword>
<accession>A0A381YS83</accession>
<feature type="domain" description="NADH-ubiquinone oxidoreductase 51kDa subunit iron-sulphur binding" evidence="6">
    <location>
        <begin position="464"/>
        <end position="509"/>
    </location>
</feature>
<dbReference type="PANTHER" id="PTHR43578">
    <property type="entry name" value="NADH-QUINONE OXIDOREDUCTASE SUBUNIT F"/>
    <property type="match status" value="1"/>
</dbReference>
<dbReference type="SUPFAM" id="SSF52833">
    <property type="entry name" value="Thioredoxin-like"/>
    <property type="match status" value="1"/>
</dbReference>
<dbReference type="SUPFAM" id="SSF142984">
    <property type="entry name" value="Nqo1 middle domain-like"/>
    <property type="match status" value="1"/>
</dbReference>
<evidence type="ECO:0000256" key="2">
    <source>
        <dbReference type="ARBA" id="ARBA00022485"/>
    </source>
</evidence>
<evidence type="ECO:0000256" key="5">
    <source>
        <dbReference type="ARBA" id="ARBA00023014"/>
    </source>
</evidence>
<dbReference type="GO" id="GO:0008137">
    <property type="term" value="F:NADH dehydrogenase (ubiquinone) activity"/>
    <property type="evidence" value="ECO:0007669"/>
    <property type="project" value="InterPro"/>
</dbReference>
<evidence type="ECO:0000256" key="3">
    <source>
        <dbReference type="ARBA" id="ARBA00022723"/>
    </source>
</evidence>
<dbReference type="Gene3D" id="3.10.20.600">
    <property type="match status" value="1"/>
</dbReference>
<dbReference type="GO" id="GO:0046872">
    <property type="term" value="F:metal ion binding"/>
    <property type="evidence" value="ECO:0007669"/>
    <property type="project" value="UniProtKB-KW"/>
</dbReference>
<dbReference type="Gene3D" id="6.10.250.1450">
    <property type="match status" value="1"/>
</dbReference>
<dbReference type="SUPFAM" id="SSF140490">
    <property type="entry name" value="Nqo1C-terminal domain-like"/>
    <property type="match status" value="1"/>
</dbReference>
<evidence type="ECO:0000313" key="7">
    <source>
        <dbReference type="EMBL" id="SVA79819.1"/>
    </source>
</evidence>
<keyword evidence="5" id="KW-0411">Iron-sulfur</keyword>
<dbReference type="GO" id="GO:0010181">
    <property type="term" value="F:FMN binding"/>
    <property type="evidence" value="ECO:0007669"/>
    <property type="project" value="InterPro"/>
</dbReference>
<gene>
    <name evidence="7" type="ORF">METZ01_LOCUS132673</name>
</gene>
<name>A0A381YS83_9ZZZZ</name>
<dbReference type="InterPro" id="IPR019554">
    <property type="entry name" value="Soluble_ligand-bd"/>
</dbReference>
<dbReference type="FunFam" id="3.40.50.11540:FF:000001">
    <property type="entry name" value="NADH dehydrogenase [ubiquinone] flavoprotein 1, mitochondrial"/>
    <property type="match status" value="1"/>
</dbReference>
<dbReference type="SMART" id="SM00928">
    <property type="entry name" value="NADH_4Fe-4S"/>
    <property type="match status" value="1"/>
</dbReference>
<dbReference type="InterPro" id="IPR037225">
    <property type="entry name" value="Nuo51_FMN-bd_sf"/>
</dbReference>
<dbReference type="CDD" id="cd02980">
    <property type="entry name" value="TRX_Fd_family"/>
    <property type="match status" value="1"/>
</dbReference>
<dbReference type="GO" id="GO:0051539">
    <property type="term" value="F:4 iron, 4 sulfur cluster binding"/>
    <property type="evidence" value="ECO:0007669"/>
    <property type="project" value="UniProtKB-KW"/>
</dbReference>
<dbReference type="Pfam" id="PF10589">
    <property type="entry name" value="NADH_4Fe-4S"/>
    <property type="match status" value="1"/>
</dbReference>
<dbReference type="Pfam" id="PF10531">
    <property type="entry name" value="SLBB"/>
    <property type="match status" value="1"/>
</dbReference>
<dbReference type="PROSITE" id="PS00645">
    <property type="entry name" value="COMPLEX1_51K_2"/>
    <property type="match status" value="1"/>
</dbReference>
<reference evidence="7" key="1">
    <citation type="submission" date="2018-05" db="EMBL/GenBank/DDBJ databases">
        <authorList>
            <person name="Lanie J.A."/>
            <person name="Ng W.-L."/>
            <person name="Kazmierczak K.M."/>
            <person name="Andrzejewski T.M."/>
            <person name="Davidsen T.M."/>
            <person name="Wayne K.J."/>
            <person name="Tettelin H."/>
            <person name="Glass J.I."/>
            <person name="Rusch D."/>
            <person name="Podicherti R."/>
            <person name="Tsui H.-C.T."/>
            <person name="Winkler M.E."/>
        </authorList>
    </citation>
    <scope>NUCLEOTIDE SEQUENCE</scope>
</reference>
<dbReference type="InterPro" id="IPR036249">
    <property type="entry name" value="Thioredoxin-like_sf"/>
</dbReference>